<name>A0A437AJA0_9MICR</name>
<evidence type="ECO:0000313" key="3">
    <source>
        <dbReference type="Proteomes" id="UP000282876"/>
    </source>
</evidence>
<feature type="region of interest" description="Disordered" evidence="1">
    <location>
        <begin position="193"/>
        <end position="213"/>
    </location>
</feature>
<organism evidence="2 3">
    <name type="scientific">Tubulinosema ratisbonensis</name>
    <dbReference type="NCBI Taxonomy" id="291195"/>
    <lineage>
        <taxon>Eukaryota</taxon>
        <taxon>Fungi</taxon>
        <taxon>Fungi incertae sedis</taxon>
        <taxon>Microsporidia</taxon>
        <taxon>Tubulinosematoidea</taxon>
        <taxon>Tubulinosematidae</taxon>
        <taxon>Tubulinosema</taxon>
    </lineage>
</organism>
<protein>
    <recommendedName>
        <fullName evidence="4">Ricin B lectin domain-containing protein</fullName>
    </recommendedName>
</protein>
<accession>A0A437AJA0</accession>
<dbReference type="AlphaFoldDB" id="A0A437AJA0"/>
<reference evidence="2 3" key="1">
    <citation type="submission" date="2018-10" db="EMBL/GenBank/DDBJ databases">
        <title>Draft genome sequence of the microsporidian Tubulinosema ratisbonensis.</title>
        <authorList>
            <person name="Polonais V."/>
            <person name="Peyretaillade E."/>
            <person name="Niehus S."/>
            <person name="Wawrzyniak I."/>
            <person name="Franchet A."/>
            <person name="Gaspin C."/>
            <person name="Reichstadt M."/>
            <person name="Belser C."/>
            <person name="Labadie K."/>
            <person name="Delbac F."/>
            <person name="Ferrandon D."/>
        </authorList>
    </citation>
    <scope>NUCLEOTIDE SEQUENCE [LARGE SCALE GENOMIC DNA]</scope>
    <source>
        <strain evidence="2 3">Franzen</strain>
    </source>
</reference>
<dbReference type="Proteomes" id="UP000282876">
    <property type="component" value="Unassembled WGS sequence"/>
</dbReference>
<feature type="region of interest" description="Disordered" evidence="1">
    <location>
        <begin position="157"/>
        <end position="180"/>
    </location>
</feature>
<gene>
    <name evidence="2" type="ORF">TUBRATIS_23610</name>
</gene>
<comment type="caution">
    <text evidence="2">The sequence shown here is derived from an EMBL/GenBank/DDBJ whole genome shotgun (WGS) entry which is preliminary data.</text>
</comment>
<proteinExistence type="predicted"/>
<dbReference type="EMBL" id="RCSS01000611">
    <property type="protein sequence ID" value="RVD91189.1"/>
    <property type="molecule type" value="Genomic_DNA"/>
</dbReference>
<dbReference type="SUPFAM" id="SSF50370">
    <property type="entry name" value="Ricin B-like lectins"/>
    <property type="match status" value="1"/>
</dbReference>
<evidence type="ECO:0000313" key="2">
    <source>
        <dbReference type="EMBL" id="RVD91189.1"/>
    </source>
</evidence>
<dbReference type="CDD" id="cd00161">
    <property type="entry name" value="beta-trefoil_Ricin-like"/>
    <property type="match status" value="1"/>
</dbReference>
<dbReference type="VEuPathDB" id="MicrosporidiaDB:TUBRATIS_23610"/>
<dbReference type="InterPro" id="IPR035992">
    <property type="entry name" value="Ricin_B-like_lectins"/>
</dbReference>
<dbReference type="Gene3D" id="2.80.10.50">
    <property type="match status" value="1"/>
</dbReference>
<keyword evidence="3" id="KW-1185">Reference proteome</keyword>
<evidence type="ECO:0000256" key="1">
    <source>
        <dbReference type="SAM" id="MobiDB-lite"/>
    </source>
</evidence>
<evidence type="ECO:0008006" key="4">
    <source>
        <dbReference type="Google" id="ProtNLM"/>
    </source>
</evidence>
<sequence length="213" mass="24467">MLFIKIVNCVIANKPVLISQIDNPDWQVNSKKGNIMRLSLLGQKDSYNLDDSNVAVFEPKGGELYNVKFGDGKYMFKKNKDPGVIGKDITDKSITEEEKEGFLWKITEQDGAYKFQSKGKCLEIRSATDDNNKYVNGQNCKNNNTKQRFKVQEAPIFQKQEEPEPQEEPSPLNNGENESPDVYNLNIFIKKHDHHGKSSHHHKSNHKKRIIFD</sequence>